<gene>
    <name evidence="5" type="ORF">ABW286_20420</name>
</gene>
<accession>A0ABV3N6Q0</accession>
<feature type="domain" description="IcmF-related" evidence="3">
    <location>
        <begin position="437"/>
        <end position="747"/>
    </location>
</feature>
<keyword evidence="1" id="KW-1133">Transmembrane helix</keyword>
<evidence type="ECO:0000259" key="4">
    <source>
        <dbReference type="Pfam" id="PF21070"/>
    </source>
</evidence>
<dbReference type="Pfam" id="PF06761">
    <property type="entry name" value="IcmF-related"/>
    <property type="match status" value="1"/>
</dbReference>
<dbReference type="PANTHER" id="PTHR36153:SF1">
    <property type="entry name" value="TYPE VI SECRETION SYSTEM COMPONENT TSSM1"/>
    <property type="match status" value="1"/>
</dbReference>
<sequence length="1145" mass="126941">MTKGSYQGMSSAKKEKAKTKSLLGPAVLAIIFVSAIIVFVLTTGGDFIAASLGLGPYPAERIVTICAIVSVILLALIWGLEKLFFFSGRKGARLTWRHNKHKTNSAPEDNAANTFVDEKERAENSFSAQPLIDHLYLRYRRRWKARVRLLLVQGSDSDIEKVVPALKRDHWQESDGIVLIHGGLAESVPDDEFLSALKEVRPQRPLDGVVQVMNAAALPDTAKQDTLVRVRQKTDTLLGWQLPVWLWLVREGLWARDGEDVPPTGALFGPGATTEEARSTLAALSAKLQPPGVATLLENSQHHWLLSLSKALRGELRRSLVPFLTTLMSGPAPYRLRGVMFSPLLAGSGTMPHTRLSPPVWRALEKDSLQVQARKIGFHGQKVLRLMLLGLVLLWGAGTLLSLCVNRSQIWLAQETARIAADTKQPLPERLRNQLALQQTIARLENREVHGAPWYSRFGLNQDSDTLKMLWPLYARNNQELMRDALAEELHRQLTAFVQLPPASDARTSATQKTYGLLKGYLMLVRPDKADGDWFAENMLKAWPHRRGVPDSVWHTQLPKLLGFYAQNLPAHPEWKITPDLELVGTVRQILLKQIGQRNAESGLYQQMLGRIARNWPDLTLADMTGDTDASSLFSSEEVVPGMFTRQAWEEQVGEAIDEVVRTRRDEIDWVLTDKTHQPGSDVSPEALKQRLTARYFTDFGNVWLNMANSIQWHEAGSLSEAIAQLNLLADVRQSPLVALMNTLAWQGQSGAKGERLADSLVDSAKKLVGRNRNARQFIEQAQGPKGPLDGVFGPLMGLMAGKDGIGSNGNLSFQSWLARVTQVRLRLQQVTSAPDPQAMAWMLAQTVFQGKTIDLTDTRDYGSLVAASLGQEWNGFGQALFVQPLDLAWRQVLAPAAGSLNARWQSTIVSQWNSAFAGRYPFKATGSDASLPLLAQFLRRDSGRIAAFIKTNLGGILHQEGSHWTVDPAASQGMNISPAFLAAINKLADISDIVFAQGDAGVHFELMARPSRDVARTWLTLDGQKLDYFNQVESWQSFIWPGNSWYPGVDLSWRSTSAEMRLYASHQGNWGFIRLLDKALITPLDSSRTQLVWITPDGNPLKFILRSELGDGPLALLKLQGFSLPQTIFSVGETDSSLTFAGDE</sequence>
<feature type="domain" description="Type VI secretion system IcmF C-terminal" evidence="2">
    <location>
        <begin position="1005"/>
        <end position="1109"/>
    </location>
</feature>
<evidence type="ECO:0000259" key="3">
    <source>
        <dbReference type="Pfam" id="PF06761"/>
    </source>
</evidence>
<dbReference type="PANTHER" id="PTHR36153">
    <property type="entry name" value="INNER MEMBRANE PROTEIN-RELATED"/>
    <property type="match status" value="1"/>
</dbReference>
<name>A0ABV3N6Q0_9GAMM</name>
<feature type="domain" description="Type VI secretion system component TssM1 helical" evidence="4">
    <location>
        <begin position="896"/>
        <end position="1001"/>
    </location>
</feature>
<proteinExistence type="predicted"/>
<evidence type="ECO:0000259" key="2">
    <source>
        <dbReference type="Pfam" id="PF06744"/>
    </source>
</evidence>
<dbReference type="InterPro" id="IPR053156">
    <property type="entry name" value="T6SS_TssM-like"/>
</dbReference>
<dbReference type="SUPFAM" id="SSF160950">
    <property type="entry name" value="YacF-like"/>
    <property type="match status" value="1"/>
</dbReference>
<reference evidence="5 6" key="1">
    <citation type="submission" date="2024-07" db="EMBL/GenBank/DDBJ databases">
        <authorList>
            <person name="Dulla G.F.J."/>
            <person name="Delorm J.G."/>
        </authorList>
    </citation>
    <scope>NUCLEOTIDE SEQUENCE [LARGE SCALE GENOMIC DNA]</scope>
    <source>
        <strain evidence="5 6">JGD 233</strain>
    </source>
</reference>
<evidence type="ECO:0000256" key="1">
    <source>
        <dbReference type="SAM" id="Phobius"/>
    </source>
</evidence>
<dbReference type="Pfam" id="PF06744">
    <property type="entry name" value="IcmF_C"/>
    <property type="match status" value="1"/>
</dbReference>
<feature type="transmembrane region" description="Helical" evidence="1">
    <location>
        <begin position="383"/>
        <end position="403"/>
    </location>
</feature>
<dbReference type="InterPro" id="IPR048677">
    <property type="entry name" value="TssM1_hel"/>
</dbReference>
<dbReference type="Proteomes" id="UP001554567">
    <property type="component" value="Unassembled WGS sequence"/>
</dbReference>
<feature type="transmembrane region" description="Helical" evidence="1">
    <location>
        <begin position="21"/>
        <end position="42"/>
    </location>
</feature>
<dbReference type="EMBL" id="JBFKZN010000014">
    <property type="protein sequence ID" value="MEW5291511.1"/>
    <property type="molecule type" value="Genomic_DNA"/>
</dbReference>
<evidence type="ECO:0000313" key="6">
    <source>
        <dbReference type="Proteomes" id="UP001554567"/>
    </source>
</evidence>
<comment type="caution">
    <text evidence="5">The sequence shown here is derived from an EMBL/GenBank/DDBJ whole genome shotgun (WGS) entry which is preliminary data.</text>
</comment>
<dbReference type="InterPro" id="IPR009612">
    <property type="entry name" value="IcmF-rel"/>
</dbReference>
<dbReference type="InterPro" id="IPR010623">
    <property type="entry name" value="IcmF_C"/>
</dbReference>
<keyword evidence="1" id="KW-0472">Membrane</keyword>
<keyword evidence="6" id="KW-1185">Reference proteome</keyword>
<feature type="transmembrane region" description="Helical" evidence="1">
    <location>
        <begin position="62"/>
        <end position="80"/>
    </location>
</feature>
<protein>
    <submittedName>
        <fullName evidence="5">ImcF-related family protein</fullName>
    </submittedName>
</protein>
<evidence type="ECO:0000313" key="5">
    <source>
        <dbReference type="EMBL" id="MEW5291511.1"/>
    </source>
</evidence>
<dbReference type="Pfam" id="PF21070">
    <property type="entry name" value="IcmF_helical"/>
    <property type="match status" value="1"/>
</dbReference>
<organism evidence="5 6">
    <name type="scientific">Erwinia papayae</name>
    <dbReference type="NCBI Taxonomy" id="206499"/>
    <lineage>
        <taxon>Bacteria</taxon>
        <taxon>Pseudomonadati</taxon>
        <taxon>Pseudomonadota</taxon>
        <taxon>Gammaproteobacteria</taxon>
        <taxon>Enterobacterales</taxon>
        <taxon>Erwiniaceae</taxon>
        <taxon>Erwinia</taxon>
    </lineage>
</organism>
<keyword evidence="1" id="KW-0812">Transmembrane</keyword>
<dbReference type="InterPro" id="IPR036268">
    <property type="entry name" value="ZapD_sf"/>
</dbReference>